<evidence type="ECO:0000259" key="3">
    <source>
        <dbReference type="Pfam" id="PF23247"/>
    </source>
</evidence>
<dbReference type="InterPro" id="IPR057135">
    <property type="entry name" value="At4g27190-like_LRR"/>
</dbReference>
<dbReference type="Pfam" id="PF23247">
    <property type="entry name" value="LRR_RPS2"/>
    <property type="match status" value="1"/>
</dbReference>
<feature type="domain" description="Disease resistance protein At4g27190-like leucine-rich repeats" evidence="3">
    <location>
        <begin position="252"/>
        <end position="359"/>
    </location>
</feature>
<dbReference type="PANTHER" id="PTHR33463:SF209">
    <property type="entry name" value="DISEASE RESISTANCE PROTEIN RPS2-LIKE"/>
    <property type="match status" value="1"/>
</dbReference>
<dbReference type="PANTHER" id="PTHR33463">
    <property type="entry name" value="NB-ARC DOMAIN-CONTAINING PROTEIN-RELATED"/>
    <property type="match status" value="1"/>
</dbReference>
<name>A0ABQ8HLG9_9ROSI</name>
<evidence type="ECO:0000313" key="5">
    <source>
        <dbReference type="Proteomes" id="UP000827721"/>
    </source>
</evidence>
<comment type="caution">
    <text evidence="4">The sequence shown here is derived from an EMBL/GenBank/DDBJ whole genome shotgun (WGS) entry which is preliminary data.</text>
</comment>
<keyword evidence="2" id="KW-0175">Coiled coil</keyword>
<dbReference type="EMBL" id="JAFEMO010000009">
    <property type="protein sequence ID" value="KAH7565156.1"/>
    <property type="molecule type" value="Genomic_DNA"/>
</dbReference>
<dbReference type="InterPro" id="IPR050905">
    <property type="entry name" value="Plant_NBS-LRR"/>
</dbReference>
<sequence length="418" mass="48500">MDLVSPIIDILARLWDCTAGPRASLCNFKENVESLRNVMRELDSVKEDVKQRVEHEEQQDYYLRRTERVRQWLEEADSYIVRANSLLQRGDEEIQKKCLGNCRSRYKLGKAIYRMILEVRDIVIRGHFDFVTQMLPRPPVEEIPLEKTVGIDSIFSQLWTLLQELECLENISDVSLTLTTFRSVLKFKASSKLQCCIKRLTIMCSELETLDIPSSAMKRMEHLETLSIRDCHSLRELKISFEEQGRMQGLPDCFRNLRYLHIENCPIKDLAWIRYCPSLRFLWVDSCPSLEEIIADDFGSAEIEENIDMLSKLESINLVGLPSLKSICRRAMLLPSLKDVEVINCPSLRKLPFDSDTAKNSLNAIKGIKTWWDQLEWEDAAAKDAFTSKFVDSDLVLFKPTAQSDYSKQLLRYLRILS</sequence>
<dbReference type="InterPro" id="IPR032675">
    <property type="entry name" value="LRR_dom_sf"/>
</dbReference>
<keyword evidence="5" id="KW-1185">Reference proteome</keyword>
<accession>A0ABQ8HLG9</accession>
<protein>
    <recommendedName>
        <fullName evidence="3">Disease resistance protein At4g27190-like leucine-rich repeats domain-containing protein</fullName>
    </recommendedName>
</protein>
<gene>
    <name evidence="4" type="ORF">JRO89_XS09G0148000</name>
</gene>
<proteinExistence type="predicted"/>
<evidence type="ECO:0000313" key="4">
    <source>
        <dbReference type="EMBL" id="KAH7565156.1"/>
    </source>
</evidence>
<evidence type="ECO:0000256" key="1">
    <source>
        <dbReference type="ARBA" id="ARBA00022821"/>
    </source>
</evidence>
<dbReference type="SUPFAM" id="SSF52058">
    <property type="entry name" value="L domain-like"/>
    <property type="match status" value="1"/>
</dbReference>
<reference evidence="4 5" key="1">
    <citation type="submission" date="2021-02" db="EMBL/GenBank/DDBJ databases">
        <title>Plant Genome Project.</title>
        <authorList>
            <person name="Zhang R.-G."/>
        </authorList>
    </citation>
    <scope>NUCLEOTIDE SEQUENCE [LARGE SCALE GENOMIC DNA]</scope>
    <source>
        <tissue evidence="4">Leaves</tissue>
    </source>
</reference>
<dbReference type="Proteomes" id="UP000827721">
    <property type="component" value="Unassembled WGS sequence"/>
</dbReference>
<organism evidence="4 5">
    <name type="scientific">Xanthoceras sorbifolium</name>
    <dbReference type="NCBI Taxonomy" id="99658"/>
    <lineage>
        <taxon>Eukaryota</taxon>
        <taxon>Viridiplantae</taxon>
        <taxon>Streptophyta</taxon>
        <taxon>Embryophyta</taxon>
        <taxon>Tracheophyta</taxon>
        <taxon>Spermatophyta</taxon>
        <taxon>Magnoliopsida</taxon>
        <taxon>eudicotyledons</taxon>
        <taxon>Gunneridae</taxon>
        <taxon>Pentapetalae</taxon>
        <taxon>rosids</taxon>
        <taxon>malvids</taxon>
        <taxon>Sapindales</taxon>
        <taxon>Sapindaceae</taxon>
        <taxon>Xanthoceroideae</taxon>
        <taxon>Xanthoceras</taxon>
    </lineage>
</organism>
<evidence type="ECO:0000256" key="2">
    <source>
        <dbReference type="SAM" id="Coils"/>
    </source>
</evidence>
<keyword evidence="1" id="KW-0611">Plant defense</keyword>
<dbReference type="Gene3D" id="3.80.10.10">
    <property type="entry name" value="Ribonuclease Inhibitor"/>
    <property type="match status" value="1"/>
</dbReference>
<feature type="coiled-coil region" evidence="2">
    <location>
        <begin position="32"/>
        <end position="59"/>
    </location>
</feature>